<sequence length="138" mass="15470">MCFRIFQTHPSLSLSNTFHFLSLERFNIGACQNFQSQLCEEAVKGGGFDGFAILGFVELFGEAAFGFSVVFVVRRSFASLAVVQFMLCLRRLMMLFCRFRVVLTDLRGFSIAMFASLPYSSIHFGSVNGLLTCIVQYA</sequence>
<dbReference type="AlphaFoldDB" id="A0AAN9LC80"/>
<keyword evidence="1" id="KW-0472">Membrane</keyword>
<evidence type="ECO:0000313" key="3">
    <source>
        <dbReference type="Proteomes" id="UP001374584"/>
    </source>
</evidence>
<keyword evidence="1" id="KW-1133">Transmembrane helix</keyword>
<feature type="transmembrane region" description="Helical" evidence="1">
    <location>
        <begin position="64"/>
        <end position="89"/>
    </location>
</feature>
<keyword evidence="3" id="KW-1185">Reference proteome</keyword>
<keyword evidence="1" id="KW-0812">Transmembrane</keyword>
<accession>A0AAN9LC80</accession>
<evidence type="ECO:0000313" key="2">
    <source>
        <dbReference type="EMBL" id="KAK7333342.1"/>
    </source>
</evidence>
<organism evidence="2 3">
    <name type="scientific">Phaseolus coccineus</name>
    <name type="common">Scarlet runner bean</name>
    <name type="synonym">Phaseolus multiflorus</name>
    <dbReference type="NCBI Taxonomy" id="3886"/>
    <lineage>
        <taxon>Eukaryota</taxon>
        <taxon>Viridiplantae</taxon>
        <taxon>Streptophyta</taxon>
        <taxon>Embryophyta</taxon>
        <taxon>Tracheophyta</taxon>
        <taxon>Spermatophyta</taxon>
        <taxon>Magnoliopsida</taxon>
        <taxon>eudicotyledons</taxon>
        <taxon>Gunneridae</taxon>
        <taxon>Pentapetalae</taxon>
        <taxon>rosids</taxon>
        <taxon>fabids</taxon>
        <taxon>Fabales</taxon>
        <taxon>Fabaceae</taxon>
        <taxon>Papilionoideae</taxon>
        <taxon>50 kb inversion clade</taxon>
        <taxon>NPAAA clade</taxon>
        <taxon>indigoferoid/millettioid clade</taxon>
        <taxon>Phaseoleae</taxon>
        <taxon>Phaseolus</taxon>
    </lineage>
</organism>
<feature type="transmembrane region" description="Helical" evidence="1">
    <location>
        <begin position="101"/>
        <end position="122"/>
    </location>
</feature>
<comment type="caution">
    <text evidence="2">The sequence shown here is derived from an EMBL/GenBank/DDBJ whole genome shotgun (WGS) entry which is preliminary data.</text>
</comment>
<name>A0AAN9LC80_PHACN</name>
<proteinExistence type="predicted"/>
<evidence type="ECO:0000256" key="1">
    <source>
        <dbReference type="SAM" id="Phobius"/>
    </source>
</evidence>
<reference evidence="2 3" key="1">
    <citation type="submission" date="2024-01" db="EMBL/GenBank/DDBJ databases">
        <title>The genomes of 5 underutilized Papilionoideae crops provide insights into root nodulation and disease resistanc.</title>
        <authorList>
            <person name="Jiang F."/>
        </authorList>
    </citation>
    <scope>NUCLEOTIDE SEQUENCE [LARGE SCALE GENOMIC DNA]</scope>
    <source>
        <strain evidence="2">JINMINGXINNONG_FW02</strain>
        <tissue evidence="2">Leaves</tissue>
    </source>
</reference>
<dbReference type="Proteomes" id="UP001374584">
    <property type="component" value="Unassembled WGS sequence"/>
</dbReference>
<protein>
    <submittedName>
        <fullName evidence="2">Uncharacterized protein</fullName>
    </submittedName>
</protein>
<dbReference type="EMBL" id="JAYMYR010000011">
    <property type="protein sequence ID" value="KAK7333342.1"/>
    <property type="molecule type" value="Genomic_DNA"/>
</dbReference>
<gene>
    <name evidence="2" type="ORF">VNO80_30110</name>
</gene>